<dbReference type="Pfam" id="PF01180">
    <property type="entry name" value="DHO_dh"/>
    <property type="match status" value="1"/>
</dbReference>
<evidence type="ECO:0000256" key="1">
    <source>
        <dbReference type="ARBA" id="ARBA00001917"/>
    </source>
</evidence>
<keyword evidence="9" id="KW-1185">Reference proteome</keyword>
<dbReference type="OrthoDB" id="14784at2759"/>
<dbReference type="GO" id="GO:0004152">
    <property type="term" value="F:dihydroorotate dehydrogenase activity"/>
    <property type="evidence" value="ECO:0007669"/>
    <property type="project" value="TreeGrafter"/>
</dbReference>
<reference evidence="8 9" key="1">
    <citation type="submission" date="2018-11" db="EMBL/GenBank/DDBJ databases">
        <title>Genome assembly of Steccherinum ochraceum LE-BIN_3174, the white-rot fungus of the Steccherinaceae family (The Residual Polyporoid clade, Polyporales, Basidiomycota).</title>
        <authorList>
            <person name="Fedorova T.V."/>
            <person name="Glazunova O.A."/>
            <person name="Landesman E.O."/>
            <person name="Moiseenko K.V."/>
            <person name="Psurtseva N.V."/>
            <person name="Savinova O.S."/>
            <person name="Shakhova N.V."/>
            <person name="Tyazhelova T.V."/>
            <person name="Vasina D.V."/>
        </authorList>
    </citation>
    <scope>NUCLEOTIDE SEQUENCE [LARGE SCALE GENOMIC DNA]</scope>
    <source>
        <strain evidence="8 9">LE-BIN_3174</strain>
    </source>
</reference>
<protein>
    <submittedName>
        <fullName evidence="8">Dihydroorotate dehydrogenase</fullName>
    </submittedName>
</protein>
<dbReference type="InterPro" id="IPR005720">
    <property type="entry name" value="Dihydroorotate_DH_cat"/>
</dbReference>
<dbReference type="STRING" id="92696.A0A4R0RVK3"/>
<evidence type="ECO:0000313" key="9">
    <source>
        <dbReference type="Proteomes" id="UP000292702"/>
    </source>
</evidence>
<accession>A0A4R0RVK3</accession>
<evidence type="ECO:0000256" key="6">
    <source>
        <dbReference type="ARBA" id="ARBA00023002"/>
    </source>
</evidence>
<evidence type="ECO:0000256" key="2">
    <source>
        <dbReference type="ARBA" id="ARBA00004725"/>
    </source>
</evidence>
<evidence type="ECO:0000256" key="5">
    <source>
        <dbReference type="ARBA" id="ARBA00022975"/>
    </source>
</evidence>
<sequence>MVKIHSIDISPPLLNSSCAWASDLKQLTELYESAHTGAVTTRTAKLNGFQEGPQHTVVFAAESVSSLNSYGYSPYPLRQYIEWTYALLTSSTQSPKPVILSITDSSPPLVAEMLLQIHDLRRRLKSHFLGQSSSIDPSSLVAVELNTSCPNIPDLPPPSYDPETLAPFLSVLAASFKSDPTLTIGLKLPPYVYAAQFKALVEAVAQHSFDLDGHRINPIAYLACTNTLGSSFMFSDQIVHSDQPQDALTAALPTGFGGLAGEAIHPISLGNVRSFAQLIGDHPDPSIHEMKIFGIGGLTNASAKARMHEAGAHVVGCATLLGRHGVKAFEMLASV</sequence>
<dbReference type="GO" id="GO:0006207">
    <property type="term" value="P:'de novo' pyrimidine nucleobase biosynthetic process"/>
    <property type="evidence" value="ECO:0007669"/>
    <property type="project" value="TreeGrafter"/>
</dbReference>
<dbReference type="InterPro" id="IPR050074">
    <property type="entry name" value="DHO_dehydrogenase"/>
</dbReference>
<dbReference type="PANTHER" id="PTHR48109">
    <property type="entry name" value="DIHYDROOROTATE DEHYDROGENASE (QUINONE), MITOCHONDRIAL-RELATED"/>
    <property type="match status" value="1"/>
</dbReference>
<evidence type="ECO:0000313" key="8">
    <source>
        <dbReference type="EMBL" id="TCD66784.1"/>
    </source>
</evidence>
<dbReference type="GO" id="GO:0005737">
    <property type="term" value="C:cytoplasm"/>
    <property type="evidence" value="ECO:0007669"/>
    <property type="project" value="InterPro"/>
</dbReference>
<dbReference type="SUPFAM" id="SSF51395">
    <property type="entry name" value="FMN-linked oxidoreductases"/>
    <property type="match status" value="1"/>
</dbReference>
<dbReference type="InterPro" id="IPR013785">
    <property type="entry name" value="Aldolase_TIM"/>
</dbReference>
<dbReference type="Proteomes" id="UP000292702">
    <property type="component" value="Unassembled WGS sequence"/>
</dbReference>
<evidence type="ECO:0000259" key="7">
    <source>
        <dbReference type="Pfam" id="PF01180"/>
    </source>
</evidence>
<organism evidence="8 9">
    <name type="scientific">Steccherinum ochraceum</name>
    <dbReference type="NCBI Taxonomy" id="92696"/>
    <lineage>
        <taxon>Eukaryota</taxon>
        <taxon>Fungi</taxon>
        <taxon>Dikarya</taxon>
        <taxon>Basidiomycota</taxon>
        <taxon>Agaricomycotina</taxon>
        <taxon>Agaricomycetes</taxon>
        <taxon>Polyporales</taxon>
        <taxon>Steccherinaceae</taxon>
        <taxon>Steccherinum</taxon>
    </lineage>
</organism>
<gene>
    <name evidence="8" type="primary">URA1</name>
    <name evidence="8" type="ORF">EIP91_000975</name>
</gene>
<keyword evidence="6" id="KW-0560">Oxidoreductase</keyword>
<dbReference type="InterPro" id="IPR023359">
    <property type="entry name" value="Dihydro_DH_chainA_dom2"/>
</dbReference>
<dbReference type="GO" id="GO:0006221">
    <property type="term" value="P:pyrimidine nucleotide biosynthetic process"/>
    <property type="evidence" value="ECO:0007669"/>
    <property type="project" value="UniProtKB-KW"/>
</dbReference>
<dbReference type="EMBL" id="RWJN01000122">
    <property type="protein sequence ID" value="TCD66784.1"/>
    <property type="molecule type" value="Genomic_DNA"/>
</dbReference>
<feature type="domain" description="Dihydroorotate dehydrogenase catalytic" evidence="7">
    <location>
        <begin position="3"/>
        <end position="331"/>
    </location>
</feature>
<comment type="caution">
    <text evidence="8">The sequence shown here is derived from an EMBL/GenBank/DDBJ whole genome shotgun (WGS) entry which is preliminary data.</text>
</comment>
<dbReference type="Gene3D" id="2.30.26.10">
    <property type="entry name" value="Dihydroorotate Dehydrogenase A, chain A, domain 2"/>
    <property type="match status" value="1"/>
</dbReference>
<comment type="pathway">
    <text evidence="2">Pyrimidine metabolism; UMP biosynthesis via de novo pathway.</text>
</comment>
<dbReference type="Gene3D" id="3.20.20.70">
    <property type="entry name" value="Aldolase class I"/>
    <property type="match status" value="1"/>
</dbReference>
<name>A0A4R0RVK3_9APHY</name>
<keyword evidence="3" id="KW-0285">Flavoprotein</keyword>
<dbReference type="AlphaFoldDB" id="A0A4R0RVK3"/>
<evidence type="ECO:0000256" key="3">
    <source>
        <dbReference type="ARBA" id="ARBA00022630"/>
    </source>
</evidence>
<dbReference type="PANTHER" id="PTHR48109:SF1">
    <property type="entry name" value="DIHYDROOROTATE DEHYDROGENASE (FUMARATE)"/>
    <property type="match status" value="1"/>
</dbReference>
<keyword evidence="5" id="KW-0665">Pyrimidine biosynthesis</keyword>
<evidence type="ECO:0000256" key="4">
    <source>
        <dbReference type="ARBA" id="ARBA00022643"/>
    </source>
</evidence>
<comment type="cofactor">
    <cofactor evidence="1">
        <name>FMN</name>
        <dbReference type="ChEBI" id="CHEBI:58210"/>
    </cofactor>
</comment>
<proteinExistence type="predicted"/>
<keyword evidence="4" id="KW-0288">FMN</keyword>